<feature type="transmembrane region" description="Helical" evidence="16">
    <location>
        <begin position="548"/>
        <end position="571"/>
    </location>
</feature>
<evidence type="ECO:0000259" key="18">
    <source>
        <dbReference type="Pfam" id="PF00662"/>
    </source>
</evidence>
<feature type="transmembrane region" description="Helical" evidence="16">
    <location>
        <begin position="375"/>
        <end position="400"/>
    </location>
</feature>
<feature type="domain" description="NADH:quinone oxidoreductase/Mrp antiporter transmembrane" evidence="17">
    <location>
        <begin position="109"/>
        <end position="387"/>
    </location>
</feature>
<evidence type="ECO:0000256" key="9">
    <source>
        <dbReference type="ARBA" id="ARBA00022982"/>
    </source>
</evidence>
<keyword evidence="7" id="KW-0999">Mitochondrion inner membrane</keyword>
<gene>
    <name evidence="20" type="primary">ND5</name>
</gene>
<keyword evidence="5" id="KW-0679">Respiratory chain</keyword>
<evidence type="ECO:0000256" key="3">
    <source>
        <dbReference type="ARBA" id="ARBA00021096"/>
    </source>
</evidence>
<evidence type="ECO:0000256" key="2">
    <source>
        <dbReference type="ARBA" id="ARBA00012944"/>
    </source>
</evidence>
<dbReference type="RefSeq" id="YP_492565.1">
    <property type="nucleotide sequence ID" value="NC_007782.1"/>
</dbReference>
<keyword evidence="6 16" id="KW-0812">Transmembrane</keyword>
<reference evidence="20" key="1">
    <citation type="journal article" date="2006" name="Mol. Phylogenet. Evol.">
        <title>Rolling circle amplification of metazoan mitochondrial genomes.</title>
        <authorList>
            <person name="Simison W.B."/>
            <person name="Lindberg D.R."/>
            <person name="Boore J.L."/>
        </authorList>
    </citation>
    <scope>NUCLEOTIDE SEQUENCE</scope>
</reference>
<feature type="transmembrane region" description="Helical" evidence="16">
    <location>
        <begin position="139"/>
        <end position="160"/>
    </location>
</feature>
<feature type="transmembrane region" description="Helical" evidence="16">
    <location>
        <begin position="241"/>
        <end position="262"/>
    </location>
</feature>
<dbReference type="GO" id="GO:0042773">
    <property type="term" value="P:ATP synthesis coupled electron transport"/>
    <property type="evidence" value="ECO:0007669"/>
    <property type="project" value="InterPro"/>
</dbReference>
<feature type="transmembrane region" description="Helical" evidence="16">
    <location>
        <begin position="329"/>
        <end position="355"/>
    </location>
</feature>
<evidence type="ECO:0000256" key="10">
    <source>
        <dbReference type="ARBA" id="ARBA00022989"/>
    </source>
</evidence>
<dbReference type="GeneID" id="3907700"/>
<sequence length="579" mass="63451">MPLNNIKLYNLTSFLMTSFVMLTFSLIYLSSLNTTLLSFEMTTVSSTSTDFIIVLDFMSLTFVSLVFFIATAVMIYAQDYMFSDPNKNRLSGLLTLFILSMATFITTPNIMTMLLGWDGLGVISFVLVLYYNNHQSTSAAMITGLTNRIGDILILFSIGMSLKGGHWDLSSLNNFSQTSLSLILLIAACTKSAQFPFSAWLPQAMAAPTPVSALVHSSTLVTAGVYLMVRLSTQFLPCEKWMSFLLFLSTVTSVMAGTCALVETDLKKIVALSTLSQLGLMVMGLSLGAPLLAFFHLVTHALSKSLLFISIGTFISVNQSGQDTRNIKANLWASSPSSFVGATLASFSLCGAPFITGFYSKDLILETLWQSSSSMLAFIGGGISTALTSAYSIKLLLLCSEATPSSESKPLRLIKNSEMKFSKLPVLFLSSASLFSGFFLNKTSAIFYTPLLLSAEHKYLTSTMLLMGWFLAQAESQKLIGTISLNPGTHHFLHSMCFLEMITTQGIMKLVKTPLYYAFKSMEQGWIEKITYSAVKDLLTYTMKLNTVLATVPSLIYLVQAMALCMVVTIMSKEAPFFQ</sequence>
<evidence type="ECO:0000256" key="8">
    <source>
        <dbReference type="ARBA" id="ARBA00022967"/>
    </source>
</evidence>
<dbReference type="PANTHER" id="PTHR42829">
    <property type="entry name" value="NADH-UBIQUINONE OXIDOREDUCTASE CHAIN 5"/>
    <property type="match status" value="1"/>
</dbReference>
<protein>
    <recommendedName>
        <fullName evidence="3 16">NADH-ubiquinone oxidoreductase chain 5</fullName>
        <ecNumber evidence="2 16">7.1.1.2</ecNumber>
    </recommendedName>
</protein>
<comment type="subcellular location">
    <subcellularLocation>
        <location evidence="1">Mitochondrion inner membrane</location>
        <topology evidence="1">Multi-pass membrane protein</topology>
    </subcellularLocation>
</comment>
<dbReference type="GO" id="GO:0008137">
    <property type="term" value="F:NADH dehydrogenase (ubiquinone) activity"/>
    <property type="evidence" value="ECO:0007669"/>
    <property type="project" value="UniProtKB-EC"/>
</dbReference>
<dbReference type="EMBL" id="DQ238599">
    <property type="protein sequence ID" value="ABC00939.1"/>
    <property type="molecule type" value="Genomic_DNA"/>
</dbReference>
<evidence type="ECO:0000256" key="13">
    <source>
        <dbReference type="ARBA" id="ARBA00023128"/>
    </source>
</evidence>
<name>Q2I6Z6_9GAST</name>
<feature type="transmembrane region" description="Helical" evidence="16">
    <location>
        <begin position="213"/>
        <end position="229"/>
    </location>
</feature>
<dbReference type="CTD" id="4540"/>
<feature type="domain" description="NADH-Ubiquinone oxidoreductase (complex I) chain 5 N-terminal" evidence="18">
    <location>
        <begin position="43"/>
        <end position="89"/>
    </location>
</feature>
<evidence type="ECO:0000256" key="6">
    <source>
        <dbReference type="ARBA" id="ARBA00022692"/>
    </source>
</evidence>
<dbReference type="InterPro" id="IPR010934">
    <property type="entry name" value="NADH_DH_su5_C"/>
</dbReference>
<dbReference type="Pfam" id="PF06455">
    <property type="entry name" value="NADH5_C"/>
    <property type="match status" value="1"/>
</dbReference>
<proteinExistence type="inferred from homology"/>
<dbReference type="PRINTS" id="PR01434">
    <property type="entry name" value="NADHDHGNASE5"/>
</dbReference>
<evidence type="ECO:0000313" key="20">
    <source>
        <dbReference type="EMBL" id="ABC00939.1"/>
    </source>
</evidence>
<keyword evidence="11 16" id="KW-0520">NAD</keyword>
<evidence type="ECO:0000256" key="4">
    <source>
        <dbReference type="ARBA" id="ARBA00022448"/>
    </source>
</evidence>
<comment type="similarity">
    <text evidence="16">Belongs to the complex I subunit 5 family.</text>
</comment>
<evidence type="ECO:0000256" key="5">
    <source>
        <dbReference type="ARBA" id="ARBA00022660"/>
    </source>
</evidence>
<feature type="transmembrane region" description="Helical" evidence="16">
    <location>
        <begin position="180"/>
        <end position="201"/>
    </location>
</feature>
<evidence type="ECO:0000256" key="16">
    <source>
        <dbReference type="RuleBase" id="RU003404"/>
    </source>
</evidence>
<dbReference type="GO" id="GO:0003954">
    <property type="term" value="F:NADH dehydrogenase activity"/>
    <property type="evidence" value="ECO:0007669"/>
    <property type="project" value="TreeGrafter"/>
</dbReference>
<feature type="transmembrane region" description="Helical" evidence="16">
    <location>
        <begin position="269"/>
        <end position="287"/>
    </location>
</feature>
<feature type="transmembrane region" description="Helical" evidence="16">
    <location>
        <begin position="89"/>
        <end position="107"/>
    </location>
</feature>
<keyword evidence="14 16" id="KW-0472">Membrane</keyword>
<evidence type="ECO:0000256" key="7">
    <source>
        <dbReference type="ARBA" id="ARBA00022792"/>
    </source>
</evidence>
<dbReference type="InterPro" id="IPR001516">
    <property type="entry name" value="Proton_antipo_N"/>
</dbReference>
<feature type="domain" description="NADH dehydrogenase subunit 5 C-terminal" evidence="19">
    <location>
        <begin position="391"/>
        <end position="571"/>
    </location>
</feature>
<dbReference type="PANTHER" id="PTHR42829:SF2">
    <property type="entry name" value="NADH-UBIQUINONE OXIDOREDUCTASE CHAIN 5"/>
    <property type="match status" value="1"/>
</dbReference>
<dbReference type="InterPro" id="IPR003945">
    <property type="entry name" value="NU5C-like"/>
</dbReference>
<feature type="transmembrane region" description="Helical" evidence="16">
    <location>
        <begin position="51"/>
        <end position="77"/>
    </location>
</feature>
<keyword evidence="12 16" id="KW-0830">Ubiquinone</keyword>
<organism evidence="20">
    <name type="scientific">Lottia digitalis</name>
    <name type="common">California fingered limpet</name>
    <dbReference type="NCBI Taxonomy" id="225159"/>
    <lineage>
        <taxon>Eukaryota</taxon>
        <taxon>Metazoa</taxon>
        <taxon>Spiralia</taxon>
        <taxon>Lophotrochozoa</taxon>
        <taxon>Mollusca</taxon>
        <taxon>Gastropoda</taxon>
        <taxon>Patellogastropoda</taxon>
        <taxon>Lottioidea</taxon>
        <taxon>Lottiidae</taxon>
        <taxon>Lottia</taxon>
    </lineage>
</organism>
<dbReference type="Pfam" id="PF00361">
    <property type="entry name" value="Proton_antipo_M"/>
    <property type="match status" value="1"/>
</dbReference>
<evidence type="ECO:0000256" key="1">
    <source>
        <dbReference type="ARBA" id="ARBA00004448"/>
    </source>
</evidence>
<feature type="transmembrane region" description="Helical" evidence="16">
    <location>
        <begin position="12"/>
        <end position="31"/>
    </location>
</feature>
<keyword evidence="8" id="KW-1278">Translocase</keyword>
<dbReference type="AlphaFoldDB" id="Q2I6Z6"/>
<dbReference type="GO" id="GO:0005743">
    <property type="term" value="C:mitochondrial inner membrane"/>
    <property type="evidence" value="ECO:0007669"/>
    <property type="project" value="UniProtKB-SubCell"/>
</dbReference>
<accession>Q2I6Z6</accession>
<feature type="transmembrane region" description="Helical" evidence="16">
    <location>
        <begin position="293"/>
        <end position="317"/>
    </location>
</feature>
<evidence type="ECO:0000259" key="17">
    <source>
        <dbReference type="Pfam" id="PF00361"/>
    </source>
</evidence>
<dbReference type="EC" id="7.1.1.2" evidence="2 16"/>
<keyword evidence="9" id="KW-0249">Electron transport</keyword>
<comment type="function">
    <text evidence="16">Core subunit of the mitochondrial membrane respiratory chain NADH dehydrogenase (Complex I) which catalyzes electron transfer from NADH through the respiratory chain, using ubiquinone as an electron acceptor. Essential for the catalytic activity and assembly of complex I.</text>
</comment>
<keyword evidence="4 16" id="KW-0813">Transport</keyword>
<feature type="transmembrane region" description="Helical" evidence="16">
    <location>
        <begin position="113"/>
        <end position="132"/>
    </location>
</feature>
<dbReference type="GO" id="GO:0015990">
    <property type="term" value="P:electron transport coupled proton transport"/>
    <property type="evidence" value="ECO:0007669"/>
    <property type="project" value="TreeGrafter"/>
</dbReference>
<keyword evidence="13 16" id="KW-0496">Mitochondrion</keyword>
<dbReference type="InterPro" id="IPR001750">
    <property type="entry name" value="ND/Mrp_TM"/>
</dbReference>
<dbReference type="Pfam" id="PF00662">
    <property type="entry name" value="Proton_antipo_N"/>
    <property type="match status" value="1"/>
</dbReference>
<geneLocation type="mitochondrion" evidence="20"/>
<evidence type="ECO:0000256" key="15">
    <source>
        <dbReference type="ARBA" id="ARBA00049551"/>
    </source>
</evidence>
<evidence type="ECO:0000256" key="14">
    <source>
        <dbReference type="ARBA" id="ARBA00023136"/>
    </source>
</evidence>
<keyword evidence="10 16" id="KW-1133">Transmembrane helix</keyword>
<evidence type="ECO:0000259" key="19">
    <source>
        <dbReference type="Pfam" id="PF06455"/>
    </source>
</evidence>
<evidence type="ECO:0000256" key="11">
    <source>
        <dbReference type="ARBA" id="ARBA00023027"/>
    </source>
</evidence>
<evidence type="ECO:0000256" key="12">
    <source>
        <dbReference type="ARBA" id="ARBA00023075"/>
    </source>
</evidence>
<comment type="catalytic activity">
    <reaction evidence="15 16">
        <text>a ubiquinone + NADH + 5 H(+)(in) = a ubiquinol + NAD(+) + 4 H(+)(out)</text>
        <dbReference type="Rhea" id="RHEA:29091"/>
        <dbReference type="Rhea" id="RHEA-COMP:9565"/>
        <dbReference type="Rhea" id="RHEA-COMP:9566"/>
        <dbReference type="ChEBI" id="CHEBI:15378"/>
        <dbReference type="ChEBI" id="CHEBI:16389"/>
        <dbReference type="ChEBI" id="CHEBI:17976"/>
        <dbReference type="ChEBI" id="CHEBI:57540"/>
        <dbReference type="ChEBI" id="CHEBI:57945"/>
        <dbReference type="EC" id="7.1.1.2"/>
    </reaction>
</comment>